<evidence type="ECO:0000256" key="1">
    <source>
        <dbReference type="SAM" id="MobiDB-lite"/>
    </source>
</evidence>
<evidence type="ECO:0000313" key="3">
    <source>
        <dbReference type="EMBL" id="GGC43425.1"/>
    </source>
</evidence>
<accession>A0ABQ1MMZ3</accession>
<comment type="caution">
    <text evidence="3">The sequence shown here is derived from an EMBL/GenBank/DDBJ whole genome shotgun (WGS) entry which is preliminary data.</text>
</comment>
<proteinExistence type="predicted"/>
<evidence type="ECO:0000256" key="2">
    <source>
        <dbReference type="SAM" id="Phobius"/>
    </source>
</evidence>
<protein>
    <recommendedName>
        <fullName evidence="5">Secreted protein</fullName>
    </recommendedName>
</protein>
<organism evidence="3 4">
    <name type="scientific">Paraburkholderia caffeinilytica</name>
    <dbReference type="NCBI Taxonomy" id="1761016"/>
    <lineage>
        <taxon>Bacteria</taxon>
        <taxon>Pseudomonadati</taxon>
        <taxon>Pseudomonadota</taxon>
        <taxon>Betaproteobacteria</taxon>
        <taxon>Burkholderiales</taxon>
        <taxon>Burkholderiaceae</taxon>
        <taxon>Paraburkholderia</taxon>
    </lineage>
</organism>
<dbReference type="EMBL" id="BMHL01000005">
    <property type="protein sequence ID" value="GGC43425.1"/>
    <property type="molecule type" value="Genomic_DNA"/>
</dbReference>
<dbReference type="Proteomes" id="UP000602004">
    <property type="component" value="Unassembled WGS sequence"/>
</dbReference>
<keyword evidence="2" id="KW-1133">Transmembrane helix</keyword>
<feature type="transmembrane region" description="Helical" evidence="2">
    <location>
        <begin position="20"/>
        <end position="42"/>
    </location>
</feature>
<dbReference type="RefSeq" id="WP_162831382.1">
    <property type="nucleotide sequence ID" value="NZ_BMHL01000005.1"/>
</dbReference>
<keyword evidence="2" id="KW-0812">Transmembrane</keyword>
<keyword evidence="2" id="KW-0472">Membrane</keyword>
<sequence>MSISTTFTITTVIMTMTMTMTSIFIAAMTVIMTFITAAPWLATGTVKGTVKRTPKATAADTIQVVSAANFSRRERADRMGVVRVSNKSPESRNGPHRHNPSLERRVRILPNGAYAGASQRGKRDENLQTFHDKLLSGRVCRQRQADVFTG</sequence>
<reference evidence="4" key="1">
    <citation type="journal article" date="2019" name="Int. J. Syst. Evol. Microbiol.">
        <title>The Global Catalogue of Microorganisms (GCM) 10K type strain sequencing project: providing services to taxonomists for standard genome sequencing and annotation.</title>
        <authorList>
            <consortium name="The Broad Institute Genomics Platform"/>
            <consortium name="The Broad Institute Genome Sequencing Center for Infectious Disease"/>
            <person name="Wu L."/>
            <person name="Ma J."/>
        </authorList>
    </citation>
    <scope>NUCLEOTIDE SEQUENCE [LARGE SCALE GENOMIC DNA]</scope>
    <source>
        <strain evidence="4">CGMCC 1.15103</strain>
    </source>
</reference>
<keyword evidence="4" id="KW-1185">Reference proteome</keyword>
<evidence type="ECO:0000313" key="4">
    <source>
        <dbReference type="Proteomes" id="UP000602004"/>
    </source>
</evidence>
<gene>
    <name evidence="3" type="ORF">GCM10011400_33020</name>
</gene>
<evidence type="ECO:0008006" key="5">
    <source>
        <dbReference type="Google" id="ProtNLM"/>
    </source>
</evidence>
<name>A0ABQ1MMZ3_9BURK</name>
<feature type="region of interest" description="Disordered" evidence="1">
    <location>
        <begin position="79"/>
        <end position="104"/>
    </location>
</feature>